<dbReference type="InterPro" id="IPR052026">
    <property type="entry name" value="ExeA_AAA_ATPase_DNA-bind"/>
</dbReference>
<dbReference type="EMBL" id="CAJNBJ010000017">
    <property type="protein sequence ID" value="CAE6775229.1"/>
    <property type="molecule type" value="Genomic_DNA"/>
</dbReference>
<dbReference type="InterPro" id="IPR049945">
    <property type="entry name" value="AAA_22"/>
</dbReference>
<dbReference type="Pfam" id="PF13401">
    <property type="entry name" value="AAA_22"/>
    <property type="match status" value="1"/>
</dbReference>
<dbReference type="SUPFAM" id="SSF48452">
    <property type="entry name" value="TPR-like"/>
    <property type="match status" value="1"/>
</dbReference>
<accession>A0ABM8RWI4</accession>
<dbReference type="RefSeq" id="WP_213043290.1">
    <property type="nucleotide sequence ID" value="NZ_CAJNBJ010000017.1"/>
</dbReference>
<sequence>MYKRFYRLHSKPFSLLPDSEFLYLGSTHRTAYSLLEYGLLTEAPFMVLTGDPGTGKTSLLHKLIGDNRDLYSIGFLTNARYDVDYLLPWILLALGLNTKQLDPVEAQHLFAKFLAEEALRKRRVVLIMDEAQNLGVKLLEELRLLSNLNREKSLQLQIILSGQPDLQTLLRRVDMTQFAQRVVVDYHIQPFTEEEVVQYIHHRIQLSGGTSPLFSPQACALTYRLSQGNPRLINQVCEMALTYGFAQQAPRITAKLLAQAALDRRKNRILPLSELEDLAGIAAGEGEAAPERPEQFTQPFAAAAARPAYSDAEEPEAADTAYQQGMALRKSQKFIAAIARFQQAAQDPAYHVRAFGQIGLCYRALGQVPQAVAAFRKACADYDAPHQQTLSVRYLLGRTLEQLGDKPEALEQYRLIFRTDRTFKDTAARLSNLEDDRTADRGQTRGESWGFGLAWKQMRQLLKGER</sequence>
<comment type="caution">
    <text evidence="2">The sequence shown here is derived from an EMBL/GenBank/DDBJ whole genome shotgun (WGS) entry which is preliminary data.</text>
</comment>
<reference evidence="2 3" key="1">
    <citation type="submission" date="2021-02" db="EMBL/GenBank/DDBJ databases">
        <authorList>
            <person name="Han P."/>
        </authorList>
    </citation>
    <scope>NUCLEOTIDE SEQUENCE [LARGE SCALE GENOMIC DNA]</scope>
    <source>
        <strain evidence="2">Candidatus Nitrospira sp. ZN2</strain>
    </source>
</reference>
<dbReference type="PANTHER" id="PTHR35894">
    <property type="entry name" value="GENERAL SECRETION PATHWAY PROTEIN A-RELATED"/>
    <property type="match status" value="1"/>
</dbReference>
<dbReference type="SMART" id="SM00382">
    <property type="entry name" value="AAA"/>
    <property type="match status" value="1"/>
</dbReference>
<dbReference type="InterPro" id="IPR027417">
    <property type="entry name" value="P-loop_NTPase"/>
</dbReference>
<dbReference type="CDD" id="cd00009">
    <property type="entry name" value="AAA"/>
    <property type="match status" value="1"/>
</dbReference>
<dbReference type="Pfam" id="PF13424">
    <property type="entry name" value="TPR_12"/>
    <property type="match status" value="1"/>
</dbReference>
<dbReference type="InterPro" id="IPR011990">
    <property type="entry name" value="TPR-like_helical_dom_sf"/>
</dbReference>
<dbReference type="SUPFAM" id="SSF52540">
    <property type="entry name" value="P-loop containing nucleoside triphosphate hydrolases"/>
    <property type="match status" value="1"/>
</dbReference>
<keyword evidence="3" id="KW-1185">Reference proteome</keyword>
<proteinExistence type="predicted"/>
<dbReference type="InterPro" id="IPR019734">
    <property type="entry name" value="TPR_rpt"/>
</dbReference>
<dbReference type="PANTHER" id="PTHR35894:SF1">
    <property type="entry name" value="PHOSPHORIBULOKINASE _ URIDINE KINASE FAMILY"/>
    <property type="match status" value="1"/>
</dbReference>
<organism evidence="2 3">
    <name type="scientific">Nitrospira defluvii</name>
    <dbReference type="NCBI Taxonomy" id="330214"/>
    <lineage>
        <taxon>Bacteria</taxon>
        <taxon>Pseudomonadati</taxon>
        <taxon>Nitrospirota</taxon>
        <taxon>Nitrospiria</taxon>
        <taxon>Nitrospirales</taxon>
        <taxon>Nitrospiraceae</taxon>
        <taxon>Nitrospira</taxon>
    </lineage>
</organism>
<dbReference type="Proteomes" id="UP000675880">
    <property type="component" value="Unassembled WGS sequence"/>
</dbReference>
<evidence type="ECO:0000313" key="2">
    <source>
        <dbReference type="EMBL" id="CAE6775229.1"/>
    </source>
</evidence>
<gene>
    <name evidence="2" type="ORF">NSPZN2_40485</name>
</gene>
<name>A0ABM8RWI4_9BACT</name>
<dbReference type="Gene3D" id="1.25.40.10">
    <property type="entry name" value="Tetratricopeptide repeat domain"/>
    <property type="match status" value="2"/>
</dbReference>
<feature type="domain" description="AAA+ ATPase" evidence="1">
    <location>
        <begin position="42"/>
        <end position="179"/>
    </location>
</feature>
<evidence type="ECO:0000259" key="1">
    <source>
        <dbReference type="SMART" id="SM00382"/>
    </source>
</evidence>
<dbReference type="InterPro" id="IPR003593">
    <property type="entry name" value="AAA+_ATPase"/>
</dbReference>
<evidence type="ECO:0000313" key="3">
    <source>
        <dbReference type="Proteomes" id="UP000675880"/>
    </source>
</evidence>
<protein>
    <submittedName>
        <fullName evidence="2">TPR_REGION domain-containing protein</fullName>
    </submittedName>
</protein>
<dbReference type="SMART" id="SM00028">
    <property type="entry name" value="TPR"/>
    <property type="match status" value="3"/>
</dbReference>
<dbReference type="Gene3D" id="3.40.50.300">
    <property type="entry name" value="P-loop containing nucleotide triphosphate hydrolases"/>
    <property type="match status" value="1"/>
</dbReference>